<dbReference type="InterPro" id="IPR009057">
    <property type="entry name" value="Homeodomain-like_sf"/>
</dbReference>
<dbReference type="InterPro" id="IPR050109">
    <property type="entry name" value="HTH-type_TetR-like_transc_reg"/>
</dbReference>
<dbReference type="RefSeq" id="WP_139667408.1">
    <property type="nucleotide sequence ID" value="NZ_VDLY02000006.1"/>
</dbReference>
<dbReference type="Proteomes" id="UP000314251">
    <property type="component" value="Unassembled WGS sequence"/>
</dbReference>
<dbReference type="OrthoDB" id="9816296at2"/>
<evidence type="ECO:0000259" key="6">
    <source>
        <dbReference type="PROSITE" id="PS50977"/>
    </source>
</evidence>
<protein>
    <submittedName>
        <fullName evidence="7">TetR family transcriptional regulator</fullName>
    </submittedName>
</protein>
<keyword evidence="3 5" id="KW-0238">DNA-binding</keyword>
<dbReference type="EMBL" id="VDLY02000006">
    <property type="protein sequence ID" value="KAB8166284.1"/>
    <property type="molecule type" value="Genomic_DNA"/>
</dbReference>
<dbReference type="InterPro" id="IPR036271">
    <property type="entry name" value="Tet_transcr_reg_TetR-rel_C_sf"/>
</dbReference>
<keyword evidence="1" id="KW-0678">Repressor</keyword>
<reference evidence="7" key="1">
    <citation type="submission" date="2019-10" db="EMBL/GenBank/DDBJ databases">
        <title>Nonomuraea sp. nov., isolated from Phyllanthus amarus.</title>
        <authorList>
            <person name="Klykleung N."/>
            <person name="Tanasupawat S."/>
        </authorList>
    </citation>
    <scope>NUCLEOTIDE SEQUENCE [LARGE SCALE GENOMIC DNA]</scope>
    <source>
        <strain evidence="7">3MP-10</strain>
    </source>
</reference>
<proteinExistence type="predicted"/>
<evidence type="ECO:0000256" key="3">
    <source>
        <dbReference type="ARBA" id="ARBA00023125"/>
    </source>
</evidence>
<evidence type="ECO:0000256" key="1">
    <source>
        <dbReference type="ARBA" id="ARBA00022491"/>
    </source>
</evidence>
<keyword evidence="4" id="KW-0804">Transcription</keyword>
<dbReference type="Gene3D" id="1.10.357.10">
    <property type="entry name" value="Tetracycline Repressor, domain 2"/>
    <property type="match status" value="1"/>
</dbReference>
<feature type="domain" description="HTH tetR-type" evidence="6">
    <location>
        <begin position="8"/>
        <end position="68"/>
    </location>
</feature>
<gene>
    <name evidence="7" type="ORF">FH607_010600</name>
</gene>
<evidence type="ECO:0000256" key="2">
    <source>
        <dbReference type="ARBA" id="ARBA00023015"/>
    </source>
</evidence>
<dbReference type="PANTHER" id="PTHR30055">
    <property type="entry name" value="HTH-TYPE TRANSCRIPTIONAL REGULATOR RUTR"/>
    <property type="match status" value="1"/>
</dbReference>
<dbReference type="Pfam" id="PF13977">
    <property type="entry name" value="TetR_C_6"/>
    <property type="match status" value="1"/>
</dbReference>
<dbReference type="SUPFAM" id="SSF48498">
    <property type="entry name" value="Tetracyclin repressor-like, C-terminal domain"/>
    <property type="match status" value="1"/>
</dbReference>
<dbReference type="SUPFAM" id="SSF46689">
    <property type="entry name" value="Homeodomain-like"/>
    <property type="match status" value="1"/>
</dbReference>
<evidence type="ECO:0000313" key="8">
    <source>
        <dbReference type="Proteomes" id="UP000314251"/>
    </source>
</evidence>
<dbReference type="InterPro" id="IPR039538">
    <property type="entry name" value="BetI_C"/>
</dbReference>
<organism evidence="7 8">
    <name type="scientific">Streptomyces mimosae</name>
    <dbReference type="NCBI Taxonomy" id="2586635"/>
    <lineage>
        <taxon>Bacteria</taxon>
        <taxon>Bacillati</taxon>
        <taxon>Actinomycetota</taxon>
        <taxon>Actinomycetes</taxon>
        <taxon>Kitasatosporales</taxon>
        <taxon>Streptomycetaceae</taxon>
        <taxon>Streptomyces</taxon>
    </lineage>
</organism>
<accession>A0A5N6ABT5</accession>
<dbReference type="Pfam" id="PF00440">
    <property type="entry name" value="TetR_N"/>
    <property type="match status" value="1"/>
</dbReference>
<keyword evidence="2" id="KW-0805">Transcription regulation</keyword>
<dbReference type="AlphaFoldDB" id="A0A5N6ABT5"/>
<evidence type="ECO:0000256" key="5">
    <source>
        <dbReference type="PROSITE-ProRule" id="PRU00335"/>
    </source>
</evidence>
<feature type="DNA-binding region" description="H-T-H motif" evidence="5">
    <location>
        <begin position="31"/>
        <end position="50"/>
    </location>
</feature>
<name>A0A5N6ABT5_9ACTN</name>
<dbReference type="PANTHER" id="PTHR30055:SF234">
    <property type="entry name" value="HTH-TYPE TRANSCRIPTIONAL REGULATOR BETI"/>
    <property type="match status" value="1"/>
</dbReference>
<dbReference type="InterPro" id="IPR001647">
    <property type="entry name" value="HTH_TetR"/>
</dbReference>
<evidence type="ECO:0000256" key="4">
    <source>
        <dbReference type="ARBA" id="ARBA00023163"/>
    </source>
</evidence>
<comment type="caution">
    <text evidence="7">The sequence shown here is derived from an EMBL/GenBank/DDBJ whole genome shotgun (WGS) entry which is preliminary data.</text>
</comment>
<evidence type="ECO:0000313" key="7">
    <source>
        <dbReference type="EMBL" id="KAB8166284.1"/>
    </source>
</evidence>
<keyword evidence="8" id="KW-1185">Reference proteome</keyword>
<dbReference type="PROSITE" id="PS50977">
    <property type="entry name" value="HTH_TETR_2"/>
    <property type="match status" value="1"/>
</dbReference>
<sequence>MPRPVDRDARRQAVAGALLRIAARDGLSAVSMRTVADEAGMSLGAVQRYFASKDELLRFAFDVAVAGFRARLDAIGADRAAPTFAEALRQALLAFLPTDEEGLAEARIWVAFCAEAAVRPEFARAIEELDAEARDRLGAALTAARAAGHLPEGRDPAATAELFLVIIDGLLWSVARQPPGAPLTTQRAAVEAAVAALTAP</sequence>
<dbReference type="GO" id="GO:0003700">
    <property type="term" value="F:DNA-binding transcription factor activity"/>
    <property type="evidence" value="ECO:0007669"/>
    <property type="project" value="TreeGrafter"/>
</dbReference>
<dbReference type="GO" id="GO:0000976">
    <property type="term" value="F:transcription cis-regulatory region binding"/>
    <property type="evidence" value="ECO:0007669"/>
    <property type="project" value="TreeGrafter"/>
</dbReference>